<protein>
    <submittedName>
        <fullName evidence="3">SpoIID/LytB domain protein</fullName>
    </submittedName>
</protein>
<dbReference type="InterPro" id="IPR051922">
    <property type="entry name" value="Bact_Sporulation_Assoc"/>
</dbReference>
<keyword evidence="4" id="KW-1185">Reference proteome</keyword>
<comment type="caution">
    <text evidence="3">The sequence shown here is derived from an EMBL/GenBank/DDBJ whole genome shotgun (WGS) entry which is preliminary data.</text>
</comment>
<dbReference type="GO" id="GO:0030288">
    <property type="term" value="C:outer membrane-bounded periplasmic space"/>
    <property type="evidence" value="ECO:0007669"/>
    <property type="project" value="TreeGrafter"/>
</dbReference>
<dbReference type="GO" id="GO:0030435">
    <property type="term" value="P:sporulation resulting in formation of a cellular spore"/>
    <property type="evidence" value="ECO:0007669"/>
    <property type="project" value="InterPro"/>
</dbReference>
<feature type="chain" id="PRO_5038344565" evidence="1">
    <location>
        <begin position="16"/>
        <end position="383"/>
    </location>
</feature>
<organism evidence="3 4">
    <name type="scientific">Selenomonas artemidis F0399</name>
    <dbReference type="NCBI Taxonomy" id="749551"/>
    <lineage>
        <taxon>Bacteria</taxon>
        <taxon>Bacillati</taxon>
        <taxon>Bacillota</taxon>
        <taxon>Negativicutes</taxon>
        <taxon>Selenomonadales</taxon>
        <taxon>Selenomonadaceae</taxon>
        <taxon>Selenomonas</taxon>
    </lineage>
</organism>
<dbReference type="STRING" id="749551.HMPREF9555_00102"/>
<name>E7MZG1_9FIRM</name>
<dbReference type="PANTHER" id="PTHR30032">
    <property type="entry name" value="N-ACETYLMURAMOYL-L-ALANINE AMIDASE-RELATED"/>
    <property type="match status" value="1"/>
</dbReference>
<gene>
    <name evidence="3" type="ORF">HMPREF9555_00102</name>
</gene>
<sequence length="383" mass="42431">MAQCKRILMSLIFFASVFIPLHRTNASLQPELTVGIMSERHIVTVTGRNTVLYVHRTLEDDPFLIVPMGEKLVVEEKSGAFWVNGTEQKSDRLIVQPSGSGFVEVDGSPYRGYITLFKKAGMTVVNNVLIEDYLYGVVPKEMPASWRSEALRAQSVAARTFALKNRGRHRADGYDLCNTPECQVYEGMNAEAKASTDAVDATHGEVLFYQGEIADALFHTDSGGMTESSENVWGSYVPYLRAVPEARAQTLPWNRSITSALFVQKIESTGRKIGNLKEIKLSCLQIGNGKGDRSHAGRVLTMRIIGDKGNVVLGGNKIRSLFALPSTLFNVRMQKSTVEFNGYGSGHGLGMSQWGAEAFAERGKNYKEILRYYYTGVSVEKLY</sequence>
<dbReference type="AlphaFoldDB" id="E7MZG1"/>
<dbReference type="PANTHER" id="PTHR30032:SF4">
    <property type="entry name" value="AMIDASE ENHANCER"/>
    <property type="match status" value="1"/>
</dbReference>
<feature type="domain" description="Sporulation stage II protein D amidase enhancer LytB N-terminal" evidence="2">
    <location>
        <begin position="120"/>
        <end position="209"/>
    </location>
</feature>
<accession>E7MZG1</accession>
<feature type="signal peptide" evidence="1">
    <location>
        <begin position="1"/>
        <end position="15"/>
    </location>
</feature>
<evidence type="ECO:0000313" key="3">
    <source>
        <dbReference type="EMBL" id="EFW30475.1"/>
    </source>
</evidence>
<keyword evidence="1" id="KW-0732">Signal</keyword>
<dbReference type="RefSeq" id="WP_009348743.1">
    <property type="nucleotide sequence ID" value="NZ_GL638127.1"/>
</dbReference>
<dbReference type="InterPro" id="IPR013693">
    <property type="entry name" value="SpoIID/LytB_N"/>
</dbReference>
<dbReference type="Pfam" id="PF08486">
    <property type="entry name" value="SpoIID"/>
    <property type="match status" value="1"/>
</dbReference>
<evidence type="ECO:0000256" key="1">
    <source>
        <dbReference type="SAM" id="SignalP"/>
    </source>
</evidence>
<evidence type="ECO:0000259" key="2">
    <source>
        <dbReference type="Pfam" id="PF08486"/>
    </source>
</evidence>
<dbReference type="Proteomes" id="UP000004633">
    <property type="component" value="Unassembled WGS sequence"/>
</dbReference>
<dbReference type="HOGENOM" id="CLU_021203_3_1_9"/>
<dbReference type="InterPro" id="IPR013486">
    <property type="entry name" value="SpoIID/LytB"/>
</dbReference>
<dbReference type="EMBL" id="AECV01000001">
    <property type="protein sequence ID" value="EFW30475.1"/>
    <property type="molecule type" value="Genomic_DNA"/>
</dbReference>
<dbReference type="NCBIfam" id="TIGR02669">
    <property type="entry name" value="SpoIID_LytB"/>
    <property type="match status" value="1"/>
</dbReference>
<reference evidence="3 4" key="1">
    <citation type="submission" date="2010-08" db="EMBL/GenBank/DDBJ databases">
        <authorList>
            <person name="Weinstock G."/>
            <person name="Sodergren E."/>
            <person name="Clifton S."/>
            <person name="Fulton L."/>
            <person name="Fulton B."/>
            <person name="Courtney L."/>
            <person name="Fronick C."/>
            <person name="Harrison M."/>
            <person name="Strong C."/>
            <person name="Farmer C."/>
            <person name="Delahaunty K."/>
            <person name="Markovic C."/>
            <person name="Hall O."/>
            <person name="Minx P."/>
            <person name="Tomlinson C."/>
            <person name="Mitreva M."/>
            <person name="Hou S."/>
            <person name="Chen J."/>
            <person name="Wollam A."/>
            <person name="Pepin K.H."/>
            <person name="Johnson M."/>
            <person name="Bhonagiri V."/>
            <person name="Zhang X."/>
            <person name="Suruliraj S."/>
            <person name="Warren W."/>
            <person name="Chinwalla A."/>
            <person name="Mardis E.R."/>
            <person name="Wilson R.K."/>
        </authorList>
    </citation>
    <scope>NUCLEOTIDE SEQUENCE [LARGE SCALE GENOMIC DNA]</scope>
    <source>
        <strain evidence="3 4">F0399</strain>
    </source>
</reference>
<proteinExistence type="predicted"/>
<evidence type="ECO:0000313" key="4">
    <source>
        <dbReference type="Proteomes" id="UP000004633"/>
    </source>
</evidence>